<dbReference type="PROSITE" id="PS50102">
    <property type="entry name" value="RRM"/>
    <property type="match status" value="1"/>
</dbReference>
<evidence type="ECO:0000256" key="3">
    <source>
        <dbReference type="SAM" id="MobiDB-lite"/>
    </source>
</evidence>
<dbReference type="SUPFAM" id="SSF54928">
    <property type="entry name" value="RNA-binding domain, RBD"/>
    <property type="match status" value="1"/>
</dbReference>
<dbReference type="Gene3D" id="3.30.70.330">
    <property type="match status" value="1"/>
</dbReference>
<dbReference type="GO" id="GO:0003723">
    <property type="term" value="F:RNA binding"/>
    <property type="evidence" value="ECO:0007669"/>
    <property type="project" value="UniProtKB-UniRule"/>
</dbReference>
<dbReference type="InterPro" id="IPR045844">
    <property type="entry name" value="RRM_Ist3-like"/>
</dbReference>
<dbReference type="InterPro" id="IPR035979">
    <property type="entry name" value="RBD_domain_sf"/>
</dbReference>
<feature type="region of interest" description="Disordered" evidence="3">
    <location>
        <begin position="180"/>
        <end position="210"/>
    </location>
</feature>
<comment type="caution">
    <text evidence="5">The sequence shown here is derived from an EMBL/GenBank/DDBJ whole genome shotgun (WGS) entry which is preliminary data.</text>
</comment>
<dbReference type="CDD" id="cd12411">
    <property type="entry name" value="RRM_ist3_like"/>
    <property type="match status" value="1"/>
</dbReference>
<proteinExistence type="predicted"/>
<sequence length="324" mass="36713">MNKIRAIQALNEKEIEQGVSPEASWHTDYRDTAFIYFGGMPYELSEGDIITIFSQYGEPVFIKLARDKDTGKSKGFGWLKYHDQRSTDLAVDNLGGADILGRIMSVDHARYKPRDDEDQEEFKVGWEDLQRKEGRSLSDGESSEGEGGNREKSRPLLPEEAQLEALLRDHDDDDPMKQYLIDEKKKEVDEARRRSDKRERRHKIPREETVRPEKLTGGVKIEIDAATLKRDPETGNGTVGEWITMSRTTIEMTRIGGEILQTRSGIDGGRVIMSVMKMRWTSADVGDATKTILMIGGMYETSIITEDAEAVRHGGVRIEKGFLE</sequence>
<dbReference type="AlphaFoldDB" id="A0A8H4Q5L8"/>
<evidence type="ECO:0000313" key="5">
    <source>
        <dbReference type="EMBL" id="KAF4587144.1"/>
    </source>
</evidence>
<dbReference type="Proteomes" id="UP000562929">
    <property type="component" value="Unassembled WGS sequence"/>
</dbReference>
<protein>
    <submittedName>
        <fullName evidence="5">U2 snRNP component IST3</fullName>
    </submittedName>
</protein>
<name>A0A8H4Q5L8_9HYPO</name>
<dbReference type="EMBL" id="JAACLJ010000004">
    <property type="protein sequence ID" value="KAF4587144.1"/>
    <property type="molecule type" value="Genomic_DNA"/>
</dbReference>
<feature type="domain" description="RRM" evidence="4">
    <location>
        <begin position="33"/>
        <end position="111"/>
    </location>
</feature>
<dbReference type="InterPro" id="IPR012677">
    <property type="entry name" value="Nucleotide-bd_a/b_plait_sf"/>
</dbReference>
<gene>
    <name evidence="5" type="ORF">GQ602_003837</name>
</gene>
<dbReference type="PANTHER" id="PTHR45880">
    <property type="entry name" value="RNA-BINDING MOTIF PROTEIN, X-LINKED 2"/>
    <property type="match status" value="1"/>
</dbReference>
<feature type="compositionally biased region" description="Basic and acidic residues" evidence="3">
    <location>
        <begin position="180"/>
        <end position="198"/>
    </location>
</feature>
<keyword evidence="6" id="KW-1185">Reference proteome</keyword>
<feature type="region of interest" description="Disordered" evidence="3">
    <location>
        <begin position="111"/>
        <end position="157"/>
    </location>
</feature>
<dbReference type="SMART" id="SM00360">
    <property type="entry name" value="RRM"/>
    <property type="match status" value="1"/>
</dbReference>
<dbReference type="PANTHER" id="PTHR45880:SF1">
    <property type="entry name" value="RNA-BINDING MOTIF PROTEIN, X-LINKED 2"/>
    <property type="match status" value="1"/>
</dbReference>
<dbReference type="InterPro" id="IPR000504">
    <property type="entry name" value="RRM_dom"/>
</dbReference>
<evidence type="ECO:0000256" key="1">
    <source>
        <dbReference type="ARBA" id="ARBA00022884"/>
    </source>
</evidence>
<evidence type="ECO:0000313" key="6">
    <source>
        <dbReference type="Proteomes" id="UP000562929"/>
    </source>
</evidence>
<keyword evidence="1 2" id="KW-0694">RNA-binding</keyword>
<dbReference type="GO" id="GO:0071013">
    <property type="term" value="C:catalytic step 2 spliceosome"/>
    <property type="evidence" value="ECO:0007669"/>
    <property type="project" value="TreeGrafter"/>
</dbReference>
<dbReference type="GO" id="GO:0005686">
    <property type="term" value="C:U2 snRNP"/>
    <property type="evidence" value="ECO:0007669"/>
    <property type="project" value="TreeGrafter"/>
</dbReference>
<feature type="compositionally biased region" description="Basic and acidic residues" evidence="3">
    <location>
        <begin position="111"/>
        <end position="138"/>
    </location>
</feature>
<evidence type="ECO:0000256" key="2">
    <source>
        <dbReference type="PROSITE-ProRule" id="PRU00176"/>
    </source>
</evidence>
<dbReference type="OrthoDB" id="2573941at2759"/>
<dbReference type="GO" id="GO:0071011">
    <property type="term" value="C:precatalytic spliceosome"/>
    <property type="evidence" value="ECO:0007669"/>
    <property type="project" value="TreeGrafter"/>
</dbReference>
<dbReference type="GO" id="GO:0000398">
    <property type="term" value="P:mRNA splicing, via spliceosome"/>
    <property type="evidence" value="ECO:0007669"/>
    <property type="project" value="InterPro"/>
</dbReference>
<evidence type="ECO:0000259" key="4">
    <source>
        <dbReference type="PROSITE" id="PS50102"/>
    </source>
</evidence>
<dbReference type="InterPro" id="IPR051847">
    <property type="entry name" value="RNA_proc/Spliceosome_comp"/>
</dbReference>
<dbReference type="Pfam" id="PF00076">
    <property type="entry name" value="RRM_1"/>
    <property type="match status" value="1"/>
</dbReference>
<reference evidence="5 6" key="1">
    <citation type="journal article" date="2020" name="G3 (Bethesda)">
        <title>Genetic Underpinnings of Host Manipulation by Ophiocordyceps as Revealed by Comparative Transcriptomics.</title>
        <authorList>
            <person name="Will I."/>
            <person name="Das B."/>
            <person name="Trinh T."/>
            <person name="Brachmann A."/>
            <person name="Ohm R.A."/>
            <person name="de Bekker C."/>
        </authorList>
    </citation>
    <scope>NUCLEOTIDE SEQUENCE [LARGE SCALE GENOMIC DNA]</scope>
    <source>
        <strain evidence="5 6">EC05</strain>
    </source>
</reference>
<organism evidence="5 6">
    <name type="scientific">Ophiocordyceps camponoti-floridani</name>
    <dbReference type="NCBI Taxonomy" id="2030778"/>
    <lineage>
        <taxon>Eukaryota</taxon>
        <taxon>Fungi</taxon>
        <taxon>Dikarya</taxon>
        <taxon>Ascomycota</taxon>
        <taxon>Pezizomycotina</taxon>
        <taxon>Sordariomycetes</taxon>
        <taxon>Hypocreomycetidae</taxon>
        <taxon>Hypocreales</taxon>
        <taxon>Ophiocordycipitaceae</taxon>
        <taxon>Ophiocordyceps</taxon>
    </lineage>
</organism>
<accession>A0A8H4Q5L8</accession>